<dbReference type="Proteomes" id="UP000224567">
    <property type="component" value="Unassembled WGS sequence"/>
</dbReference>
<organism evidence="2 3">
    <name type="scientific">Capsicum baccatum</name>
    <name type="common">Peruvian pepper</name>
    <dbReference type="NCBI Taxonomy" id="33114"/>
    <lineage>
        <taxon>Eukaryota</taxon>
        <taxon>Viridiplantae</taxon>
        <taxon>Streptophyta</taxon>
        <taxon>Embryophyta</taxon>
        <taxon>Tracheophyta</taxon>
        <taxon>Spermatophyta</taxon>
        <taxon>Magnoliopsida</taxon>
        <taxon>eudicotyledons</taxon>
        <taxon>Gunneridae</taxon>
        <taxon>Pentapetalae</taxon>
        <taxon>asterids</taxon>
        <taxon>lamiids</taxon>
        <taxon>Solanales</taxon>
        <taxon>Solanaceae</taxon>
        <taxon>Solanoideae</taxon>
        <taxon>Capsiceae</taxon>
        <taxon>Capsicum</taxon>
    </lineage>
</organism>
<reference evidence="3" key="2">
    <citation type="journal article" date="2017" name="J. Anim. Genet.">
        <title>Multiple reference genome sequences of hot pepper reveal the massive evolution of plant disease resistance genes by retroduplication.</title>
        <authorList>
            <person name="Kim S."/>
            <person name="Park J."/>
            <person name="Yeom S.-I."/>
            <person name="Kim Y.-M."/>
            <person name="Seo E."/>
            <person name="Kim K.-T."/>
            <person name="Kim M.-S."/>
            <person name="Lee J.M."/>
            <person name="Cheong K."/>
            <person name="Shin H.-S."/>
            <person name="Kim S.-B."/>
            <person name="Han K."/>
            <person name="Lee J."/>
            <person name="Park M."/>
            <person name="Lee H.-A."/>
            <person name="Lee H.-Y."/>
            <person name="Lee Y."/>
            <person name="Oh S."/>
            <person name="Lee J.H."/>
            <person name="Choi E."/>
            <person name="Choi E."/>
            <person name="Lee S.E."/>
            <person name="Jeon J."/>
            <person name="Kim H."/>
            <person name="Choi G."/>
            <person name="Song H."/>
            <person name="Lee J."/>
            <person name="Lee S.-C."/>
            <person name="Kwon J.-K."/>
            <person name="Lee H.-Y."/>
            <person name="Koo N."/>
            <person name="Hong Y."/>
            <person name="Kim R.W."/>
            <person name="Kang W.-H."/>
            <person name="Huh J.H."/>
            <person name="Kang B.-C."/>
            <person name="Yang T.-J."/>
            <person name="Lee Y.-H."/>
            <person name="Bennetzen J.L."/>
            <person name="Choi D."/>
        </authorList>
    </citation>
    <scope>NUCLEOTIDE SEQUENCE [LARGE SCALE GENOMIC DNA]</scope>
    <source>
        <strain evidence="3">cv. PBC81</strain>
    </source>
</reference>
<evidence type="ECO:0000313" key="2">
    <source>
        <dbReference type="EMBL" id="PHT24988.1"/>
    </source>
</evidence>
<keyword evidence="3" id="KW-1185">Reference proteome</keyword>
<accession>A0A2G2UWH8</accession>
<feature type="region of interest" description="Disordered" evidence="1">
    <location>
        <begin position="143"/>
        <end position="163"/>
    </location>
</feature>
<name>A0A2G2UWH8_CAPBA</name>
<sequence length="195" mass="21785">MGSLSPNARWAVAATTKRVELQPPFAATSVNVDSHLGQLRARGLWEACRRALGLMASGATCVQRLDGSRDSAIHTKYRIFQCSSSMRELRYPLPRVVFIYRRSTGPPDARRGRGAKGRLSIQVAMFFINARAEISIAESRFRLQKKHRSPRRTPRTGREGQAIDSSIPWRFPRRGWGDALVRSAGAPRPRGLLSC</sequence>
<dbReference type="AlphaFoldDB" id="A0A2G2UWH8"/>
<dbReference type="PANTHER" id="PTHR33205:SF1">
    <property type="entry name" value="TRANSMEMBRANE PROTEIN"/>
    <property type="match status" value="1"/>
</dbReference>
<gene>
    <name evidence="2" type="ORF">CQW23_35359</name>
</gene>
<evidence type="ECO:0000256" key="1">
    <source>
        <dbReference type="SAM" id="MobiDB-lite"/>
    </source>
</evidence>
<protein>
    <submittedName>
        <fullName evidence="2">Uncharacterized protein</fullName>
    </submittedName>
</protein>
<feature type="compositionally biased region" description="Basic residues" evidence="1">
    <location>
        <begin position="143"/>
        <end position="155"/>
    </location>
</feature>
<proteinExistence type="predicted"/>
<dbReference type="AntiFam" id="ANF00034">
    <property type="entry name" value="Antisense to 5.8S rRNA"/>
</dbReference>
<dbReference type="EMBL" id="MLFT02003643">
    <property type="protein sequence ID" value="PHT24988.1"/>
    <property type="molecule type" value="Genomic_DNA"/>
</dbReference>
<evidence type="ECO:0000313" key="3">
    <source>
        <dbReference type="Proteomes" id="UP000224567"/>
    </source>
</evidence>
<dbReference type="PANTHER" id="PTHR33205">
    <property type="entry name" value="TRANSMEMBRANE PROTEIN"/>
    <property type="match status" value="1"/>
</dbReference>
<dbReference type="OrthoDB" id="1705459at2759"/>
<comment type="caution">
    <text evidence="2">The sequence shown here is derived from an EMBL/GenBank/DDBJ whole genome shotgun (WGS) entry which is preliminary data.</text>
</comment>
<reference evidence="2 3" key="1">
    <citation type="journal article" date="2017" name="Genome Biol.">
        <title>New reference genome sequences of hot pepper reveal the massive evolution of plant disease-resistance genes by retroduplication.</title>
        <authorList>
            <person name="Kim S."/>
            <person name="Park J."/>
            <person name="Yeom S.I."/>
            <person name="Kim Y.M."/>
            <person name="Seo E."/>
            <person name="Kim K.T."/>
            <person name="Kim M.S."/>
            <person name="Lee J.M."/>
            <person name="Cheong K."/>
            <person name="Shin H.S."/>
            <person name="Kim S.B."/>
            <person name="Han K."/>
            <person name="Lee J."/>
            <person name="Park M."/>
            <person name="Lee H.A."/>
            <person name="Lee H.Y."/>
            <person name="Lee Y."/>
            <person name="Oh S."/>
            <person name="Lee J.H."/>
            <person name="Choi E."/>
            <person name="Choi E."/>
            <person name="Lee S.E."/>
            <person name="Jeon J."/>
            <person name="Kim H."/>
            <person name="Choi G."/>
            <person name="Song H."/>
            <person name="Lee J."/>
            <person name="Lee S.C."/>
            <person name="Kwon J.K."/>
            <person name="Lee H.Y."/>
            <person name="Koo N."/>
            <person name="Hong Y."/>
            <person name="Kim R.W."/>
            <person name="Kang W.H."/>
            <person name="Huh J.H."/>
            <person name="Kang B.C."/>
            <person name="Yang T.J."/>
            <person name="Lee Y.H."/>
            <person name="Bennetzen J.L."/>
            <person name="Choi D."/>
        </authorList>
    </citation>
    <scope>NUCLEOTIDE SEQUENCE [LARGE SCALE GENOMIC DNA]</scope>
    <source>
        <strain evidence="3">cv. PBC81</strain>
    </source>
</reference>